<dbReference type="EMBL" id="CAUYUJ010019008">
    <property type="protein sequence ID" value="CAK0887994.1"/>
    <property type="molecule type" value="Genomic_DNA"/>
</dbReference>
<sequence length="138" mass="14993">VVPLRVIGPRDAARDAAALLWARYVLGQKTAGVLQAPGQVQGMSSMMAGDFKGDLAALESEHSVEVHQADTLLWIAGKNAQNVTTAKRLLQEMLEFYMPEGFHLRKGLSKQEVEALCQDPGMICRTSADPEVRQASTT</sequence>
<feature type="non-terminal residue" evidence="1">
    <location>
        <position position="1"/>
    </location>
</feature>
<dbReference type="Proteomes" id="UP001189429">
    <property type="component" value="Unassembled WGS sequence"/>
</dbReference>
<name>A0ABN9WN03_9DINO</name>
<evidence type="ECO:0000313" key="2">
    <source>
        <dbReference type="Proteomes" id="UP001189429"/>
    </source>
</evidence>
<proteinExistence type="predicted"/>
<protein>
    <submittedName>
        <fullName evidence="1">Uncharacterized protein</fullName>
    </submittedName>
</protein>
<gene>
    <name evidence="1" type="ORF">PCOR1329_LOCUS68873</name>
</gene>
<keyword evidence="2" id="KW-1185">Reference proteome</keyword>
<accession>A0ABN9WN03</accession>
<reference evidence="1" key="1">
    <citation type="submission" date="2023-10" db="EMBL/GenBank/DDBJ databases">
        <authorList>
            <person name="Chen Y."/>
            <person name="Shah S."/>
            <person name="Dougan E. K."/>
            <person name="Thang M."/>
            <person name="Chan C."/>
        </authorList>
    </citation>
    <scope>NUCLEOTIDE SEQUENCE [LARGE SCALE GENOMIC DNA]</scope>
</reference>
<organism evidence="1 2">
    <name type="scientific">Prorocentrum cordatum</name>
    <dbReference type="NCBI Taxonomy" id="2364126"/>
    <lineage>
        <taxon>Eukaryota</taxon>
        <taxon>Sar</taxon>
        <taxon>Alveolata</taxon>
        <taxon>Dinophyceae</taxon>
        <taxon>Prorocentrales</taxon>
        <taxon>Prorocentraceae</taxon>
        <taxon>Prorocentrum</taxon>
    </lineage>
</organism>
<comment type="caution">
    <text evidence="1">The sequence shown here is derived from an EMBL/GenBank/DDBJ whole genome shotgun (WGS) entry which is preliminary data.</text>
</comment>
<evidence type="ECO:0000313" key="1">
    <source>
        <dbReference type="EMBL" id="CAK0887994.1"/>
    </source>
</evidence>